<dbReference type="Proteomes" id="UP000235670">
    <property type="component" value="Unassembled WGS sequence"/>
</dbReference>
<feature type="compositionally biased region" description="Low complexity" evidence="1">
    <location>
        <begin position="1"/>
        <end position="10"/>
    </location>
</feature>
<keyword evidence="2" id="KW-0812">Transmembrane</keyword>
<feature type="transmembrane region" description="Helical" evidence="2">
    <location>
        <begin position="39"/>
        <end position="61"/>
    </location>
</feature>
<proteinExistence type="predicted"/>
<feature type="compositionally biased region" description="Low complexity" evidence="1">
    <location>
        <begin position="87"/>
        <end position="103"/>
    </location>
</feature>
<organism evidence="3 4">
    <name type="scientific">Gemella sanguinis</name>
    <dbReference type="NCBI Taxonomy" id="84135"/>
    <lineage>
        <taxon>Bacteria</taxon>
        <taxon>Bacillati</taxon>
        <taxon>Bacillota</taxon>
        <taxon>Bacilli</taxon>
        <taxon>Bacillales</taxon>
        <taxon>Gemellaceae</taxon>
        <taxon>Gemella</taxon>
    </lineage>
</organism>
<dbReference type="OrthoDB" id="5361545at2"/>
<keyword evidence="2" id="KW-1133">Transmembrane helix</keyword>
<dbReference type="RefSeq" id="WP_102190348.1">
    <property type="nucleotide sequence ID" value="NZ_PNGT01000028.1"/>
</dbReference>
<dbReference type="AlphaFoldDB" id="A0A2N6SCF2"/>
<evidence type="ECO:0000256" key="2">
    <source>
        <dbReference type="SAM" id="Phobius"/>
    </source>
</evidence>
<gene>
    <name evidence="3" type="ORF">CJ218_09095</name>
</gene>
<feature type="non-terminal residue" evidence="3">
    <location>
        <position position="162"/>
    </location>
</feature>
<keyword evidence="2" id="KW-0472">Membrane</keyword>
<accession>A0A2N6SCF2</accession>
<dbReference type="EMBL" id="PNGT01000028">
    <property type="protein sequence ID" value="PMC51600.1"/>
    <property type="molecule type" value="Genomic_DNA"/>
</dbReference>
<protein>
    <submittedName>
        <fullName evidence="3">Peptidase</fullName>
    </submittedName>
</protein>
<evidence type="ECO:0000256" key="1">
    <source>
        <dbReference type="SAM" id="MobiDB-lite"/>
    </source>
</evidence>
<feature type="region of interest" description="Disordered" evidence="1">
    <location>
        <begin position="1"/>
        <end position="34"/>
    </location>
</feature>
<comment type="caution">
    <text evidence="3">The sequence shown here is derived from an EMBL/GenBank/DDBJ whole genome shotgun (WGS) entry which is preliminary data.</text>
</comment>
<name>A0A2N6SCF2_9BACL</name>
<sequence length="162" mass="18470">MVNKINNNEIETTEGVDTENTSYTENEFKEESQKNRRRFLKPIIIGALSTLVVGGAGVYAYDKYETTQKVKIEEAYSKIKMNVGTQTNSENNNNTDESNSNSNVTQQNLQDMKSQEDIRKIISEAISTSEQDINFTKVRPKYKDDHSYKNNGSSLYIYDVEA</sequence>
<evidence type="ECO:0000313" key="3">
    <source>
        <dbReference type="EMBL" id="PMC51600.1"/>
    </source>
</evidence>
<evidence type="ECO:0000313" key="4">
    <source>
        <dbReference type="Proteomes" id="UP000235670"/>
    </source>
</evidence>
<reference evidence="3 4" key="1">
    <citation type="submission" date="2017-09" db="EMBL/GenBank/DDBJ databases">
        <title>Bacterial strain isolated from the female urinary microbiota.</title>
        <authorList>
            <person name="Thomas-White K."/>
            <person name="Kumar N."/>
            <person name="Forster S."/>
            <person name="Putonti C."/>
            <person name="Lawley T."/>
            <person name="Wolfe A.J."/>
        </authorList>
    </citation>
    <scope>NUCLEOTIDE SEQUENCE [LARGE SCALE GENOMIC DNA]</scope>
    <source>
        <strain evidence="3 4">UMB0186</strain>
    </source>
</reference>
<feature type="region of interest" description="Disordered" evidence="1">
    <location>
        <begin position="83"/>
        <end position="114"/>
    </location>
</feature>